<name>A0AAE4HRY5_ENTGA</name>
<organism evidence="1 2">
    <name type="scientific">Enterococcus gallinarum</name>
    <dbReference type="NCBI Taxonomy" id="1353"/>
    <lineage>
        <taxon>Bacteria</taxon>
        <taxon>Bacillati</taxon>
        <taxon>Bacillota</taxon>
        <taxon>Bacilli</taxon>
        <taxon>Lactobacillales</taxon>
        <taxon>Enterococcaceae</taxon>
        <taxon>Enterococcus</taxon>
    </lineage>
</organism>
<evidence type="ECO:0000313" key="1">
    <source>
        <dbReference type="EMBL" id="MDT2691314.1"/>
    </source>
</evidence>
<protein>
    <submittedName>
        <fullName evidence="1">Uncharacterized protein</fullName>
    </submittedName>
</protein>
<proteinExistence type="predicted"/>
<comment type="caution">
    <text evidence="1">The sequence shown here is derived from an EMBL/GenBank/DDBJ whole genome shotgun (WGS) entry which is preliminary data.</text>
</comment>
<sequence length="53" mass="6355">MKKDILEGVMIYVINEIKPNYAVAKQYDCDYRTDKHAYEEVQDNLDRKDEQTN</sequence>
<evidence type="ECO:0000313" key="2">
    <source>
        <dbReference type="Proteomes" id="UP001183682"/>
    </source>
</evidence>
<dbReference type="AlphaFoldDB" id="A0AAE4HRY5"/>
<reference evidence="1" key="1">
    <citation type="submission" date="2023-03" db="EMBL/GenBank/DDBJ databases">
        <authorList>
            <person name="Shen W."/>
            <person name="Cai J."/>
        </authorList>
    </citation>
    <scope>NUCLEOTIDE SEQUENCE</scope>
    <source>
        <strain evidence="1">K69-2</strain>
    </source>
</reference>
<accession>A0AAE4HRY5</accession>
<dbReference type="Proteomes" id="UP001183682">
    <property type="component" value="Unassembled WGS sequence"/>
</dbReference>
<dbReference type="RefSeq" id="WP_311810010.1">
    <property type="nucleotide sequence ID" value="NZ_JALLMZ010000010.1"/>
</dbReference>
<gene>
    <name evidence="1" type="ORF">P7E30_14150</name>
</gene>
<dbReference type="EMBL" id="JARPZN010000012">
    <property type="protein sequence ID" value="MDT2691314.1"/>
    <property type="molecule type" value="Genomic_DNA"/>
</dbReference>